<reference evidence="1 2" key="1">
    <citation type="journal article" date="2019" name="Int. J. Syst. Evol. Microbiol.">
        <title>The Global Catalogue of Microorganisms (GCM) 10K type strain sequencing project: providing services to taxonomists for standard genome sequencing and annotation.</title>
        <authorList>
            <consortium name="The Broad Institute Genomics Platform"/>
            <consortium name="The Broad Institute Genome Sequencing Center for Infectious Disease"/>
            <person name="Wu L."/>
            <person name="Ma J."/>
        </authorList>
    </citation>
    <scope>NUCLEOTIDE SEQUENCE [LARGE SCALE GENOMIC DNA]</scope>
    <source>
        <strain evidence="1 2">JCM 6923</strain>
    </source>
</reference>
<accession>A0ABN3N058</accession>
<evidence type="ECO:0000313" key="2">
    <source>
        <dbReference type="Proteomes" id="UP001501721"/>
    </source>
</evidence>
<proteinExistence type="predicted"/>
<keyword evidence="2" id="KW-1185">Reference proteome</keyword>
<dbReference type="EMBL" id="BAAATL010000053">
    <property type="protein sequence ID" value="GAA2512087.1"/>
    <property type="molecule type" value="Genomic_DNA"/>
</dbReference>
<comment type="caution">
    <text evidence="1">The sequence shown here is derived from an EMBL/GenBank/DDBJ whole genome shotgun (WGS) entry which is preliminary data.</text>
</comment>
<dbReference type="Proteomes" id="UP001501721">
    <property type="component" value="Unassembled WGS sequence"/>
</dbReference>
<organism evidence="1 2">
    <name type="scientific">Streptomyces graminearus</name>
    <dbReference type="NCBI Taxonomy" id="284030"/>
    <lineage>
        <taxon>Bacteria</taxon>
        <taxon>Bacillati</taxon>
        <taxon>Actinomycetota</taxon>
        <taxon>Actinomycetes</taxon>
        <taxon>Kitasatosporales</taxon>
        <taxon>Streptomycetaceae</taxon>
        <taxon>Streptomyces</taxon>
    </lineage>
</organism>
<evidence type="ECO:0000313" key="1">
    <source>
        <dbReference type="EMBL" id="GAA2512087.1"/>
    </source>
</evidence>
<gene>
    <name evidence="1" type="ORF">GCM10010422_75230</name>
</gene>
<name>A0ABN3N058_9ACTN</name>
<protein>
    <submittedName>
        <fullName evidence="1">Uncharacterized protein</fullName>
    </submittedName>
</protein>
<sequence>MCPRAGTMAVTPMEQDAVKWLPVARRFRYAADTHPDGYRYDMCTAATGS</sequence>